<dbReference type="GO" id="GO:0060963">
    <property type="term" value="P:positive regulation of ribosomal protein gene transcription by RNA polymerase II"/>
    <property type="evidence" value="ECO:0007669"/>
    <property type="project" value="TreeGrafter"/>
</dbReference>
<reference evidence="3 4" key="1">
    <citation type="submission" date="2014-12" db="EMBL/GenBank/DDBJ databases">
        <authorList>
            <person name="Neuveglise Cecile"/>
        </authorList>
    </citation>
    <scope>NUCLEOTIDE SEQUENCE [LARGE SCALE GENOMIC DNA]</scope>
    <source>
        <strain evidence="3 4">CBS 12615</strain>
    </source>
</reference>
<dbReference type="AlphaFoldDB" id="A0A0C7N6H5"/>
<dbReference type="InterPro" id="IPR022210">
    <property type="entry name" value="TF_GCR1-like"/>
</dbReference>
<gene>
    <name evidence="3" type="ORF">LALA0_S08e03884g</name>
</gene>
<accession>A0A0C7N6H5</accession>
<feature type="region of interest" description="Disordered" evidence="1">
    <location>
        <begin position="92"/>
        <end position="136"/>
    </location>
</feature>
<dbReference type="GeneID" id="34687008"/>
<dbReference type="EMBL" id="LN736367">
    <property type="protein sequence ID" value="CEP63500.1"/>
    <property type="molecule type" value="Genomic_DNA"/>
</dbReference>
<sequence length="415" mass="46568">MEETKKLPSVSERLQLLLLEAQENAVVREAGSVGSAGTDTSAWDAVIKTLEKEKVPAATAEDVNSYYTSFVPHRPYADYFDFDGGQIDVEEPVAADVSEPEQEDEDEDGDEGEDEDVDEEEEESSSNYCPETAEESVQHVLDRLNTYKNEFRELIYKLDEASLVPAQNSKPIGIAKLDQRPGTVNSIVSSILGTLQSIQSDTVSRKRSRNDYETHVDYGRTAAGIALSFSAPAHASSRVIPARVVDSSAVPNLKDVEEDPCYGLTNFGVVLIKSPTTVAQLWNEYTKLPSDWALPDWFEAVAQQHTLESGEVRSPAQLMKRRTSIRDLEKRYGSSWRNNDKNFSRQVNRRKKVWLAIEEGLEDDIPLQECFKLLESYVRERGKGLSWYYNGVPFKLIDIRGGCRDNNGSQVQLNK</sequence>
<dbReference type="GO" id="GO:0000978">
    <property type="term" value="F:RNA polymerase II cis-regulatory region sequence-specific DNA binding"/>
    <property type="evidence" value="ECO:0007669"/>
    <property type="project" value="TreeGrafter"/>
</dbReference>
<dbReference type="PANTHER" id="PTHR37784">
    <property type="entry name" value="PROTEIN MSN1"/>
    <property type="match status" value="1"/>
</dbReference>
<dbReference type="PANTHER" id="PTHR37784:SF2">
    <property type="entry name" value="HIGH-OSMOLARITY-INDUCED TRANSCRIPTION PROTEIN 1"/>
    <property type="match status" value="1"/>
</dbReference>
<dbReference type="InterPro" id="IPR052146">
    <property type="entry name" value="HOT1"/>
</dbReference>
<dbReference type="GO" id="GO:0000981">
    <property type="term" value="F:DNA-binding transcription factor activity, RNA polymerase II-specific"/>
    <property type="evidence" value="ECO:0007669"/>
    <property type="project" value="TreeGrafter"/>
</dbReference>
<dbReference type="Proteomes" id="UP000054304">
    <property type="component" value="Unassembled WGS sequence"/>
</dbReference>
<protein>
    <submittedName>
        <fullName evidence="3">LALA0S08e03884g1_1</fullName>
    </submittedName>
</protein>
<feature type="domain" description="Transcription activator GCR1-like" evidence="2">
    <location>
        <begin position="320"/>
        <end position="376"/>
    </location>
</feature>
<dbReference type="Pfam" id="PF12550">
    <property type="entry name" value="GCR1_C"/>
    <property type="match status" value="1"/>
</dbReference>
<name>A0A0C7N6H5_9SACH</name>
<organism evidence="3 4">
    <name type="scientific">Lachancea lanzarotensis</name>
    <dbReference type="NCBI Taxonomy" id="1245769"/>
    <lineage>
        <taxon>Eukaryota</taxon>
        <taxon>Fungi</taxon>
        <taxon>Dikarya</taxon>
        <taxon>Ascomycota</taxon>
        <taxon>Saccharomycotina</taxon>
        <taxon>Saccharomycetes</taxon>
        <taxon>Saccharomycetales</taxon>
        <taxon>Saccharomycetaceae</taxon>
        <taxon>Lachancea</taxon>
    </lineage>
</organism>
<evidence type="ECO:0000313" key="3">
    <source>
        <dbReference type="EMBL" id="CEP63500.1"/>
    </source>
</evidence>
<keyword evidence="4" id="KW-1185">Reference proteome</keyword>
<evidence type="ECO:0000313" key="4">
    <source>
        <dbReference type="Proteomes" id="UP000054304"/>
    </source>
</evidence>
<dbReference type="RefSeq" id="XP_022629715.1">
    <property type="nucleotide sequence ID" value="XM_022771102.1"/>
</dbReference>
<dbReference type="HOGENOM" id="CLU_048298_0_0_1"/>
<proteinExistence type="predicted"/>
<dbReference type="OrthoDB" id="4069959at2759"/>
<evidence type="ECO:0000256" key="1">
    <source>
        <dbReference type="SAM" id="MobiDB-lite"/>
    </source>
</evidence>
<feature type="compositionally biased region" description="Acidic residues" evidence="1">
    <location>
        <begin position="92"/>
        <end position="124"/>
    </location>
</feature>
<evidence type="ECO:0000259" key="2">
    <source>
        <dbReference type="Pfam" id="PF12550"/>
    </source>
</evidence>